<feature type="domain" description="TAP-C" evidence="9">
    <location>
        <begin position="487"/>
        <end position="541"/>
    </location>
</feature>
<evidence type="ECO:0000259" key="8">
    <source>
        <dbReference type="PROSITE" id="PS50177"/>
    </source>
</evidence>
<comment type="similarity">
    <text evidence="2">Belongs to the NXF family.</text>
</comment>
<keyword evidence="11" id="KW-1185">Reference proteome</keyword>
<dbReference type="Pfam" id="PF03943">
    <property type="entry name" value="TAP_C"/>
    <property type="match status" value="1"/>
</dbReference>
<dbReference type="InterPro" id="IPR001611">
    <property type="entry name" value="Leu-rich_rpt"/>
</dbReference>
<dbReference type="PROSITE" id="PS51281">
    <property type="entry name" value="TAP_C"/>
    <property type="match status" value="1"/>
</dbReference>
<dbReference type="Gene3D" id="3.30.70.330">
    <property type="match status" value="1"/>
</dbReference>
<evidence type="ECO:0000256" key="6">
    <source>
        <dbReference type="ARBA" id="ARBA00022816"/>
    </source>
</evidence>
<dbReference type="GO" id="GO:0003723">
    <property type="term" value="F:RNA binding"/>
    <property type="evidence" value="ECO:0007669"/>
    <property type="project" value="TreeGrafter"/>
</dbReference>
<dbReference type="InterPro" id="IPR012677">
    <property type="entry name" value="Nucleotide-bd_a/b_plait_sf"/>
</dbReference>
<dbReference type="EMBL" id="JALNTZ010000003">
    <property type="protein sequence ID" value="KAJ3657786.1"/>
    <property type="molecule type" value="Genomic_DNA"/>
</dbReference>
<dbReference type="FunFam" id="3.10.450.50:FF:000038">
    <property type="entry name" value="Nuclear RNA export factor 2"/>
    <property type="match status" value="1"/>
</dbReference>
<dbReference type="PROSITE" id="PS51450">
    <property type="entry name" value="LRR"/>
    <property type="match status" value="1"/>
</dbReference>
<dbReference type="GO" id="GO:0016973">
    <property type="term" value="P:poly(A)+ mRNA export from nucleus"/>
    <property type="evidence" value="ECO:0007669"/>
    <property type="project" value="TreeGrafter"/>
</dbReference>
<sequence>MASIFTTSDSQAVTNLDIRKIRQNPLAVMINDYTLQSGVVYKNKEVLENPTYWHKFIVNNAEDFSKELILKTILDHVQPLDLIPIYFVKDGNVASFLARNCGAAIEKIGRDNLIIDNPYVKNQPFKLNIILRFSTTNDVKIDVSKNISKVLRRRTNTATATVNLENFYQDPDLTEFCVLSQPKLMSYVLHLSRLSKPKSLILSNNEIRSLVPMEALWGVNVTSLDLRNNLIMSLTELEPLTQLKITELWLEGNPLCDNYDEHTYIQRIKEYCPKIERLDGILLKQNGFPSFRRNFLCDSSGHDLVDQFLEYYFTSYDSNNRAMLTSLYHPNALFSLTAEYQSMQLSSATAQLKRYKTHSRNLLSLADLSRSELNLQQGNKAIIDLLNLLPTSEHDPYSFTVDLTHFSDVCAIIVVTGVFKELPETILDVERVMGFNRCFVLECINGEYCIINEQLHVFNALTSQQVKAFKHERPIRPQMLPPAQTSKQKNQMITAMKLITNLTTEWAKKCLEECHYDLKNAIALFVDLYKVDKIPADGFQS</sequence>
<dbReference type="FunFam" id="1.10.8.10:FF:000018">
    <property type="entry name" value="Nuclear RNA export factor 1"/>
    <property type="match status" value="1"/>
</dbReference>
<keyword evidence="3" id="KW-0813">Transport</keyword>
<dbReference type="SUPFAM" id="SSF54928">
    <property type="entry name" value="RNA-binding domain, RBD"/>
    <property type="match status" value="1"/>
</dbReference>
<comment type="caution">
    <text evidence="10">The sequence shown here is derived from an EMBL/GenBank/DDBJ whole genome shotgun (WGS) entry which is preliminary data.</text>
</comment>
<keyword evidence="4" id="KW-0433">Leucine-rich repeat</keyword>
<dbReference type="PANTHER" id="PTHR10662">
    <property type="entry name" value="NUCLEAR RNA EXPORT FACTOR"/>
    <property type="match status" value="1"/>
</dbReference>
<dbReference type="InterPro" id="IPR032710">
    <property type="entry name" value="NTF2-like_dom_sf"/>
</dbReference>
<dbReference type="InterPro" id="IPR005637">
    <property type="entry name" value="TAP_C_dom"/>
</dbReference>
<evidence type="ECO:0000259" key="9">
    <source>
        <dbReference type="PROSITE" id="PS51281"/>
    </source>
</evidence>
<organism evidence="10 11">
    <name type="scientific">Zophobas morio</name>
    <dbReference type="NCBI Taxonomy" id="2755281"/>
    <lineage>
        <taxon>Eukaryota</taxon>
        <taxon>Metazoa</taxon>
        <taxon>Ecdysozoa</taxon>
        <taxon>Arthropoda</taxon>
        <taxon>Hexapoda</taxon>
        <taxon>Insecta</taxon>
        <taxon>Pterygota</taxon>
        <taxon>Neoptera</taxon>
        <taxon>Endopterygota</taxon>
        <taxon>Coleoptera</taxon>
        <taxon>Polyphaga</taxon>
        <taxon>Cucujiformia</taxon>
        <taxon>Tenebrionidae</taxon>
        <taxon>Zophobas</taxon>
    </lineage>
</organism>
<evidence type="ECO:0000256" key="2">
    <source>
        <dbReference type="ARBA" id="ARBA00009285"/>
    </source>
</evidence>
<evidence type="ECO:0000313" key="10">
    <source>
        <dbReference type="EMBL" id="KAJ3657786.1"/>
    </source>
</evidence>
<keyword evidence="7" id="KW-0539">Nucleus</keyword>
<dbReference type="SMART" id="SM00804">
    <property type="entry name" value="TAP_C"/>
    <property type="match status" value="1"/>
</dbReference>
<evidence type="ECO:0000256" key="3">
    <source>
        <dbReference type="ARBA" id="ARBA00022448"/>
    </source>
</evidence>
<dbReference type="Proteomes" id="UP001168821">
    <property type="component" value="Unassembled WGS sequence"/>
</dbReference>
<dbReference type="CDD" id="cd14342">
    <property type="entry name" value="UBA_TAP-C"/>
    <property type="match status" value="1"/>
</dbReference>
<dbReference type="SUPFAM" id="SSF54427">
    <property type="entry name" value="NTF2-like"/>
    <property type="match status" value="1"/>
</dbReference>
<evidence type="ECO:0000256" key="7">
    <source>
        <dbReference type="ARBA" id="ARBA00023242"/>
    </source>
</evidence>
<dbReference type="InterPro" id="IPR002075">
    <property type="entry name" value="NTF2_dom"/>
</dbReference>
<evidence type="ECO:0000256" key="5">
    <source>
        <dbReference type="ARBA" id="ARBA00022737"/>
    </source>
</evidence>
<comment type="subcellular location">
    <subcellularLocation>
        <location evidence="1">Nucleus</location>
    </subcellularLocation>
</comment>
<dbReference type="GO" id="GO:0005634">
    <property type="term" value="C:nucleus"/>
    <property type="evidence" value="ECO:0007669"/>
    <property type="project" value="UniProtKB-SubCell"/>
</dbReference>
<dbReference type="SUPFAM" id="SSF46934">
    <property type="entry name" value="UBA-like"/>
    <property type="match status" value="1"/>
</dbReference>
<dbReference type="InterPro" id="IPR030217">
    <property type="entry name" value="NXF_fam"/>
</dbReference>
<dbReference type="PROSITE" id="PS50177">
    <property type="entry name" value="NTF2_DOMAIN"/>
    <property type="match status" value="1"/>
</dbReference>
<evidence type="ECO:0008006" key="12">
    <source>
        <dbReference type="Google" id="ProtNLM"/>
    </source>
</evidence>
<dbReference type="Pfam" id="PF22602">
    <property type="entry name" value="NXF_NTF2"/>
    <property type="match status" value="1"/>
</dbReference>
<dbReference type="InterPro" id="IPR018222">
    <property type="entry name" value="Nuclear_transport_factor_2_euk"/>
</dbReference>
<dbReference type="AlphaFoldDB" id="A0AA38MIP0"/>
<protein>
    <recommendedName>
        <fullName evidence="12">Nuclear RNA export factor 2</fullName>
    </recommendedName>
</protein>
<dbReference type="FunFam" id="3.80.10.10:FF:000816">
    <property type="entry name" value="Nuclear RNA export factor 2"/>
    <property type="match status" value="1"/>
</dbReference>
<name>A0AA38MIP0_9CUCU</name>
<evidence type="ECO:0000256" key="4">
    <source>
        <dbReference type="ARBA" id="ARBA00022614"/>
    </source>
</evidence>
<dbReference type="SUPFAM" id="SSF52058">
    <property type="entry name" value="L domain-like"/>
    <property type="match status" value="1"/>
</dbReference>
<keyword evidence="6" id="KW-0509">mRNA transport</keyword>
<dbReference type="Gene3D" id="3.80.10.10">
    <property type="entry name" value="Ribonuclease Inhibitor"/>
    <property type="match status" value="1"/>
</dbReference>
<proteinExistence type="inferred from homology"/>
<reference evidence="10" key="1">
    <citation type="journal article" date="2023" name="G3 (Bethesda)">
        <title>Whole genome assemblies of Zophobas morio and Tenebrio molitor.</title>
        <authorList>
            <person name="Kaur S."/>
            <person name="Stinson S.A."/>
            <person name="diCenzo G.C."/>
        </authorList>
    </citation>
    <scope>NUCLEOTIDE SEQUENCE</scope>
    <source>
        <strain evidence="10">QUZm001</strain>
    </source>
</reference>
<gene>
    <name evidence="10" type="ORF">Zmor_009567</name>
</gene>
<dbReference type="InterPro" id="IPR035979">
    <property type="entry name" value="RBD_domain_sf"/>
</dbReference>
<dbReference type="PANTHER" id="PTHR10662:SF22">
    <property type="entry name" value="NUCLEAR RNA EXPORT FACTOR 1"/>
    <property type="match status" value="1"/>
</dbReference>
<keyword evidence="5" id="KW-0677">Repeat</keyword>
<feature type="domain" description="NTF2" evidence="8">
    <location>
        <begin position="304"/>
        <end position="457"/>
    </location>
</feature>
<dbReference type="InterPro" id="IPR009060">
    <property type="entry name" value="UBA-like_sf"/>
</dbReference>
<dbReference type="InterPro" id="IPR032675">
    <property type="entry name" value="LRR_dom_sf"/>
</dbReference>
<dbReference type="Gene3D" id="3.10.450.50">
    <property type="match status" value="1"/>
</dbReference>
<dbReference type="Pfam" id="PF24048">
    <property type="entry name" value="LRR_NXF1-5"/>
    <property type="match status" value="1"/>
</dbReference>
<evidence type="ECO:0000313" key="11">
    <source>
        <dbReference type="Proteomes" id="UP001168821"/>
    </source>
</evidence>
<accession>A0AA38MIP0</accession>
<dbReference type="InterPro" id="IPR057125">
    <property type="entry name" value="NXF1/2/3/5-like_LRR"/>
</dbReference>
<evidence type="ECO:0000256" key="1">
    <source>
        <dbReference type="ARBA" id="ARBA00004123"/>
    </source>
</evidence>
<dbReference type="Gene3D" id="1.10.8.10">
    <property type="entry name" value="DNA helicase RuvA subunit, C-terminal domain"/>
    <property type="match status" value="1"/>
</dbReference>